<accession>X0WGU0</accession>
<dbReference type="AlphaFoldDB" id="X0WGU0"/>
<dbReference type="EMBL" id="BARS01034568">
    <property type="protein sequence ID" value="GAG23743.1"/>
    <property type="molecule type" value="Genomic_DNA"/>
</dbReference>
<comment type="caution">
    <text evidence="1">The sequence shown here is derived from an EMBL/GenBank/DDBJ whole genome shotgun (WGS) entry which is preliminary data.</text>
</comment>
<organism evidence="1">
    <name type="scientific">marine sediment metagenome</name>
    <dbReference type="NCBI Taxonomy" id="412755"/>
    <lineage>
        <taxon>unclassified sequences</taxon>
        <taxon>metagenomes</taxon>
        <taxon>ecological metagenomes</taxon>
    </lineage>
</organism>
<evidence type="ECO:0000313" key="1">
    <source>
        <dbReference type="EMBL" id="GAG23743.1"/>
    </source>
</evidence>
<name>X0WGU0_9ZZZZ</name>
<proteinExistence type="predicted"/>
<protein>
    <submittedName>
        <fullName evidence="1">Uncharacterized protein</fullName>
    </submittedName>
</protein>
<gene>
    <name evidence="1" type="ORF">S01H1_53386</name>
</gene>
<sequence>MDLFNEDQPALAGPRTLEYRGNADPQTYLIRPSAATDVANKWNNEPLGWDGDNASSATETQNKVTNDIYWTTWNNTDRGTITAVDIRIRLDLIITPIGESDTVTVQWWVGGVQGSGTHTIDSTNDGADLAVSFDGVSEPNDGSWSWADVGSIEVRLVGAKVGGYDSITYGVDEVWGWVTAEGSVWTDASLEEDFSEMDFGNGTYAYSFTMNLPGSLLEVRMRADDLRGVFVQAEATLPGE</sequence>
<reference evidence="1" key="1">
    <citation type="journal article" date="2014" name="Front. Microbiol.">
        <title>High frequency of phylogenetically diverse reductive dehalogenase-homologous genes in deep subseafloor sedimentary metagenomes.</title>
        <authorList>
            <person name="Kawai M."/>
            <person name="Futagami T."/>
            <person name="Toyoda A."/>
            <person name="Takaki Y."/>
            <person name="Nishi S."/>
            <person name="Hori S."/>
            <person name="Arai W."/>
            <person name="Tsubouchi T."/>
            <person name="Morono Y."/>
            <person name="Uchiyama I."/>
            <person name="Ito T."/>
            <person name="Fujiyama A."/>
            <person name="Inagaki F."/>
            <person name="Takami H."/>
        </authorList>
    </citation>
    <scope>NUCLEOTIDE SEQUENCE</scope>
    <source>
        <strain evidence="1">Expedition CK06-06</strain>
    </source>
</reference>